<protein>
    <submittedName>
        <fullName evidence="1">Uncharacterized protein</fullName>
    </submittedName>
</protein>
<gene>
    <name evidence="1" type="ORF">SDC9_121889</name>
</gene>
<dbReference type="InterPro" id="IPR053842">
    <property type="entry name" value="NikA-like"/>
</dbReference>
<dbReference type="AlphaFoldDB" id="A0A645CDA3"/>
<sequence>MRNRNIQLNIRLTEDEMEDLKRYSKSCKLTTSGYIRMLINGYVPKETPPKEYDQLLRIMTEIHRELTRHNDNSAAIMLRKALLMLQAEVTLPERRT</sequence>
<organism evidence="1">
    <name type="scientific">bioreactor metagenome</name>
    <dbReference type="NCBI Taxonomy" id="1076179"/>
    <lineage>
        <taxon>unclassified sequences</taxon>
        <taxon>metagenomes</taxon>
        <taxon>ecological metagenomes</taxon>
    </lineage>
</organism>
<accession>A0A645CDA3</accession>
<comment type="caution">
    <text evidence="1">The sequence shown here is derived from an EMBL/GenBank/DDBJ whole genome shotgun (WGS) entry which is preliminary data.</text>
</comment>
<dbReference type="Pfam" id="PF21983">
    <property type="entry name" value="NikA-like"/>
    <property type="match status" value="1"/>
</dbReference>
<reference evidence="1" key="1">
    <citation type="submission" date="2019-08" db="EMBL/GenBank/DDBJ databases">
        <authorList>
            <person name="Kucharzyk K."/>
            <person name="Murdoch R.W."/>
            <person name="Higgins S."/>
            <person name="Loffler F."/>
        </authorList>
    </citation>
    <scope>NUCLEOTIDE SEQUENCE</scope>
</reference>
<proteinExistence type="predicted"/>
<evidence type="ECO:0000313" key="1">
    <source>
        <dbReference type="EMBL" id="MPM74900.1"/>
    </source>
</evidence>
<dbReference type="EMBL" id="VSSQ01026267">
    <property type="protein sequence ID" value="MPM74900.1"/>
    <property type="molecule type" value="Genomic_DNA"/>
</dbReference>
<name>A0A645CDA3_9ZZZZ</name>